<gene>
    <name evidence="9" type="primary">LOC103639732</name>
    <name evidence="8" type="ORF">ZEAMMB73_Zm00001d045041</name>
</gene>
<protein>
    <submittedName>
        <fullName evidence="8">Phosphoinositide phosphatase SAC2</fullName>
    </submittedName>
</protein>
<dbReference type="Proteomes" id="UP000007305">
    <property type="component" value="Chromosome 9"/>
</dbReference>
<keyword evidence="2" id="KW-0378">Hydrolase</keyword>
<dbReference type="RefSeq" id="XP_020399998.1">
    <property type="nucleotide sequence ID" value="XM_020544409.2"/>
</dbReference>
<evidence type="ECO:0000256" key="3">
    <source>
        <dbReference type="ARBA" id="ARBA00023136"/>
    </source>
</evidence>
<reference evidence="9" key="3">
    <citation type="submission" date="2019-07" db="EMBL/GenBank/DDBJ databases">
        <authorList>
            <person name="Seetharam A."/>
            <person name="Woodhouse M."/>
            <person name="Cannon E."/>
        </authorList>
    </citation>
    <scope>NUCLEOTIDE SEQUENCE [LARGE SCALE GENOMIC DNA]</scope>
    <source>
        <strain evidence="9">cv. B73</strain>
    </source>
</reference>
<evidence type="ECO:0000313" key="10">
    <source>
        <dbReference type="Proteomes" id="UP000007305"/>
    </source>
</evidence>
<comment type="subunit">
    <text evidence="5">Component of the PI(3,5)P2 regulatory complex at least composed of ATG18, SAC/FIG4, FAB1 and VAC14.</text>
</comment>
<name>A0A1D6NT17_MAIZE</name>
<sequence>MAAAAAEAEVDSCLQSFELYEAESKFYILGTNSNKTIWRLLKIDRMEPSELNVDEDSTVHSQSDYLDMLKNLDEEHRSTGGVKFVTNCFGIIGFIKFLGPYYMLIITEQRKIGDIFGHPVYQVTKTAMIELSNSKSRPKLINSKDENRYKKLLQIIDLRKDFFFSHSYHIMRSLQKNFNDPQEGWELYDTMFVWNEFLTRGVRDILKTTLWTVALVYGFFKQDKFAICGKDIMLTLIARRSRHYAGTRYLKRGVNEEGRVANDVETEQIVYENMLGPWQISSVVQNRGSIPLFWSQETSKLNLKPDIILHEKDKNYEATRLHFENLRKRYGNPIIILNLIKTLEKRPREIILRWEFDRAIKIINSGLPGEDHLRFLHWDLHKNSQSKSTNALQVLLKVAFEALNMTEFFYCQVSPDQRAKGSPNLSPTLKIGFGHHACDDKNCGNADYVDDLDDISQEDTCGSSDPGNGIAEDKFEVNGSAQIKRPKFQKGVLRTNCIDCLDRTNVAQYAYGLAALGHQLHALGSVESPEVHLDSPLSRHLMHFYERMGDTLALQYGGSAAHNKIFSAKRGHLKFAIQSQEFFRTLQRYYSNAYMDAYKQAAINLFLGYFQPQVGKPALWEPESGDEHVLDDETCKLMKRARSDGSILNKSKLSISSNGPNGILKLAFTGSKNEGQRPNRSSDTACDNGMSKSRSKAISTPDVNISTDSGVRDVISGTTDDQASGIHAQGFSKDFVQWLNQGEAFWY</sequence>
<reference evidence="9" key="4">
    <citation type="submission" date="2021-05" db="UniProtKB">
        <authorList>
            <consortium name="EnsemblPlants"/>
        </authorList>
    </citation>
    <scope>IDENTIFICATION</scope>
    <source>
        <strain evidence="9">cv. B73</strain>
    </source>
</reference>
<evidence type="ECO:0000256" key="4">
    <source>
        <dbReference type="ARBA" id="ARBA00023337"/>
    </source>
</evidence>
<dbReference type="EMBL" id="CM000785">
    <property type="protein sequence ID" value="AQL01380.1"/>
    <property type="molecule type" value="Genomic_DNA"/>
</dbReference>
<accession>A0A1D6NT17</accession>
<keyword evidence="11" id="KW-1267">Proteomics identification</keyword>
<evidence type="ECO:0000256" key="1">
    <source>
        <dbReference type="ARBA" id="ARBA00004148"/>
    </source>
</evidence>
<dbReference type="PROSITE" id="PS50275">
    <property type="entry name" value="SAC"/>
    <property type="match status" value="1"/>
</dbReference>
<dbReference type="AlphaFoldDB" id="A0A1D6NT17"/>
<evidence type="ECO:0000259" key="7">
    <source>
        <dbReference type="PROSITE" id="PS50275"/>
    </source>
</evidence>
<evidence type="ECO:0000256" key="2">
    <source>
        <dbReference type="ARBA" id="ARBA00022801"/>
    </source>
</evidence>
<reference evidence="8" key="2">
    <citation type="submission" date="2015-12" db="EMBL/GenBank/DDBJ databases">
        <title>Update maize B73 reference genome by single molecule sequencing technologies.</title>
        <authorList>
            <consortium name="Maize Genome Sequencing Project"/>
            <person name="Ware D."/>
        </authorList>
    </citation>
    <scope>NUCLEOTIDE SEQUENCE</scope>
    <source>
        <tissue evidence="8">Seedling</tissue>
    </source>
</reference>
<dbReference type="InterPro" id="IPR043573">
    <property type="entry name" value="Fig4-like"/>
</dbReference>
<dbReference type="Pfam" id="PF02383">
    <property type="entry name" value="Syja_N"/>
    <property type="match status" value="1"/>
</dbReference>
<dbReference type="PANTHER" id="PTHR45738:SF2">
    <property type="entry name" value="OS06G0195600 PROTEIN"/>
    <property type="match status" value="1"/>
</dbReference>
<organism evidence="8">
    <name type="scientific">Zea mays</name>
    <name type="common">Maize</name>
    <dbReference type="NCBI Taxonomy" id="4577"/>
    <lineage>
        <taxon>Eukaryota</taxon>
        <taxon>Viridiplantae</taxon>
        <taxon>Streptophyta</taxon>
        <taxon>Embryophyta</taxon>
        <taxon>Tracheophyta</taxon>
        <taxon>Spermatophyta</taxon>
        <taxon>Magnoliopsida</taxon>
        <taxon>Liliopsida</taxon>
        <taxon>Poales</taxon>
        <taxon>Poaceae</taxon>
        <taxon>PACMAD clade</taxon>
        <taxon>Panicoideae</taxon>
        <taxon>Andropogonodae</taxon>
        <taxon>Andropogoneae</taxon>
        <taxon>Tripsacinae</taxon>
        <taxon>Zea</taxon>
    </lineage>
</organism>
<evidence type="ECO:0000256" key="6">
    <source>
        <dbReference type="SAM" id="MobiDB-lite"/>
    </source>
</evidence>
<evidence type="ECO:0007829" key="11">
    <source>
        <dbReference type="PeptideAtlas" id="A0A1D6NT17"/>
    </source>
</evidence>
<dbReference type="EnsemblPlants" id="Zm00001eb374080_T002">
    <property type="protein sequence ID" value="Zm00001eb374080_P002"/>
    <property type="gene ID" value="Zm00001eb374080"/>
</dbReference>
<keyword evidence="3" id="KW-0472">Membrane</keyword>
<dbReference type="InterPro" id="IPR002013">
    <property type="entry name" value="SAC_dom"/>
</dbReference>
<evidence type="ECO:0000313" key="8">
    <source>
        <dbReference type="EMBL" id="AQL01380.1"/>
    </source>
</evidence>
<proteinExistence type="evidence at protein level"/>
<feature type="domain" description="SAC" evidence="7">
    <location>
        <begin position="153"/>
        <end position="558"/>
    </location>
</feature>
<dbReference type="GeneID" id="103639732"/>
<reference evidence="10" key="1">
    <citation type="journal article" date="2009" name="Science">
        <title>The B73 maize genome: complexity, diversity, and dynamics.</title>
        <authorList>
            <person name="Schnable P.S."/>
            <person name="Ware D."/>
            <person name="Fulton R.S."/>
            <person name="Stein J.C."/>
            <person name="Wei F."/>
            <person name="Pasternak S."/>
            <person name="Liang C."/>
            <person name="Zhang J."/>
            <person name="Fulton L."/>
            <person name="Graves T.A."/>
            <person name="Minx P."/>
            <person name="Reily A.D."/>
            <person name="Courtney L."/>
            <person name="Kruchowski S.S."/>
            <person name="Tomlinson C."/>
            <person name="Strong C."/>
            <person name="Delehaunty K."/>
            <person name="Fronick C."/>
            <person name="Courtney B."/>
            <person name="Rock S.M."/>
            <person name="Belter E."/>
            <person name="Du F."/>
            <person name="Kim K."/>
            <person name="Abbott R.M."/>
            <person name="Cotton M."/>
            <person name="Levy A."/>
            <person name="Marchetto P."/>
            <person name="Ochoa K."/>
            <person name="Jackson S.M."/>
            <person name="Gillam B."/>
            <person name="Chen W."/>
            <person name="Yan L."/>
            <person name="Higginbotham J."/>
            <person name="Cardenas M."/>
            <person name="Waligorski J."/>
            <person name="Applebaum E."/>
            <person name="Phelps L."/>
            <person name="Falcone J."/>
            <person name="Kanchi K."/>
            <person name="Thane T."/>
            <person name="Scimone A."/>
            <person name="Thane N."/>
            <person name="Henke J."/>
            <person name="Wang T."/>
            <person name="Ruppert J."/>
            <person name="Shah N."/>
            <person name="Rotter K."/>
            <person name="Hodges J."/>
            <person name="Ingenthron E."/>
            <person name="Cordes M."/>
            <person name="Kohlberg S."/>
            <person name="Sgro J."/>
            <person name="Delgado B."/>
            <person name="Mead K."/>
            <person name="Chinwalla A."/>
            <person name="Leonard S."/>
            <person name="Crouse K."/>
            <person name="Collura K."/>
            <person name="Kudrna D."/>
            <person name="Currie J."/>
            <person name="He R."/>
            <person name="Angelova A."/>
            <person name="Rajasekar S."/>
            <person name="Mueller T."/>
            <person name="Lomeli R."/>
            <person name="Scara G."/>
            <person name="Ko A."/>
            <person name="Delaney K."/>
            <person name="Wissotski M."/>
            <person name="Lopez G."/>
            <person name="Campos D."/>
            <person name="Braidotti M."/>
            <person name="Ashley E."/>
            <person name="Golser W."/>
            <person name="Kim H."/>
            <person name="Lee S."/>
            <person name="Lin J."/>
            <person name="Dujmic Z."/>
            <person name="Kim W."/>
            <person name="Talag J."/>
            <person name="Zuccolo A."/>
            <person name="Fan C."/>
            <person name="Sebastian A."/>
            <person name="Kramer M."/>
            <person name="Spiegel L."/>
            <person name="Nascimento L."/>
            <person name="Zutavern T."/>
            <person name="Miller B."/>
            <person name="Ambroise C."/>
            <person name="Muller S."/>
            <person name="Spooner W."/>
            <person name="Narechania A."/>
            <person name="Ren L."/>
            <person name="Wei S."/>
            <person name="Kumari S."/>
            <person name="Faga B."/>
            <person name="Levy M.J."/>
            <person name="McMahan L."/>
            <person name="Van Buren P."/>
            <person name="Vaughn M.W."/>
            <person name="Ying K."/>
            <person name="Yeh C.-T."/>
            <person name="Emrich S.J."/>
            <person name="Jia Y."/>
            <person name="Kalyanaraman A."/>
            <person name="Hsia A.-P."/>
            <person name="Barbazuk W.B."/>
            <person name="Baucom R.S."/>
            <person name="Brutnell T.P."/>
            <person name="Carpita N.C."/>
            <person name="Chaparro C."/>
            <person name="Chia J.-M."/>
            <person name="Deragon J.-M."/>
            <person name="Estill J.C."/>
            <person name="Fu Y."/>
            <person name="Jeddeloh J.A."/>
            <person name="Han Y."/>
            <person name="Lee H."/>
            <person name="Li P."/>
            <person name="Lisch D.R."/>
            <person name="Liu S."/>
            <person name="Liu Z."/>
            <person name="Nagel D.H."/>
            <person name="McCann M.C."/>
            <person name="SanMiguel P."/>
            <person name="Myers A.M."/>
            <person name="Nettleton D."/>
            <person name="Nguyen J."/>
            <person name="Penning B.W."/>
            <person name="Ponnala L."/>
            <person name="Schneider K.L."/>
            <person name="Schwartz D.C."/>
            <person name="Sharma A."/>
            <person name="Soderlund C."/>
            <person name="Springer N.M."/>
            <person name="Sun Q."/>
            <person name="Wang H."/>
            <person name="Waterman M."/>
            <person name="Westerman R."/>
            <person name="Wolfgruber T.K."/>
            <person name="Yang L."/>
            <person name="Yu Y."/>
            <person name="Zhang L."/>
            <person name="Zhou S."/>
            <person name="Zhu Q."/>
            <person name="Bennetzen J.L."/>
            <person name="Dawe R.K."/>
            <person name="Jiang J."/>
            <person name="Jiang N."/>
            <person name="Presting G.G."/>
            <person name="Wessler S.R."/>
            <person name="Aluru S."/>
            <person name="Martienssen R.A."/>
            <person name="Clifton S.W."/>
            <person name="McCombie W.R."/>
            <person name="Wing R.A."/>
            <person name="Wilson R.K."/>
        </authorList>
    </citation>
    <scope>NUCLEOTIDE SEQUENCE [LARGE SCALE GENOMIC DNA]</scope>
    <source>
        <strain evidence="10">cv. B73</strain>
    </source>
</reference>
<feature type="region of interest" description="Disordered" evidence="6">
    <location>
        <begin position="670"/>
        <end position="703"/>
    </location>
</feature>
<comment type="subcellular location">
    <subcellularLocation>
        <location evidence="1">Vacuole membrane</location>
        <topology evidence="1">Peripheral membrane protein</topology>
    </subcellularLocation>
</comment>
<dbReference type="PANTHER" id="PTHR45738">
    <property type="entry name" value="POLYPHOSPHOINOSITIDE PHOSPHATASE"/>
    <property type="match status" value="1"/>
</dbReference>
<dbReference type="Gramene" id="Zm00001eb374080_T002">
    <property type="protein sequence ID" value="Zm00001eb374080_P002"/>
    <property type="gene ID" value="Zm00001eb374080"/>
</dbReference>
<keyword evidence="10" id="KW-1185">Reference proteome</keyword>
<dbReference type="GO" id="GO:0005774">
    <property type="term" value="C:vacuolar membrane"/>
    <property type="evidence" value="ECO:0007669"/>
    <property type="project" value="UniProtKB-SubCell"/>
</dbReference>
<dbReference type="ExpressionAtlas" id="A0A1D6NT17">
    <property type="expression patterns" value="baseline and differential"/>
</dbReference>
<dbReference type="GO" id="GO:0046856">
    <property type="term" value="P:phosphatidylinositol dephosphorylation"/>
    <property type="evidence" value="ECO:0007669"/>
    <property type="project" value="InterPro"/>
</dbReference>
<evidence type="ECO:0000256" key="5">
    <source>
        <dbReference type="ARBA" id="ARBA00023464"/>
    </source>
</evidence>
<evidence type="ECO:0000313" key="9">
    <source>
        <dbReference type="EnsemblPlants" id="Zm00001eb374080_P002"/>
    </source>
</evidence>
<comment type="catalytic activity">
    <reaction evidence="4">
        <text>a 1,2-diacyl-sn-glycero-3-phospho-(1D-myo-inositol-3,5-bisphosphate) + H2O = a 1,2-diacyl-sn-glycero-3-phospho-(1D-myo-inositol-3-phosphate) + phosphate</text>
        <dbReference type="Rhea" id="RHEA:32955"/>
        <dbReference type="ChEBI" id="CHEBI:15377"/>
        <dbReference type="ChEBI" id="CHEBI:43474"/>
        <dbReference type="ChEBI" id="CHEBI:57923"/>
        <dbReference type="ChEBI" id="CHEBI:58088"/>
    </reaction>
</comment>
<dbReference type="GO" id="GO:0043813">
    <property type="term" value="F:phosphatidylinositol-3,5-bisphosphate 5-phosphatase activity"/>
    <property type="evidence" value="ECO:0007669"/>
    <property type="project" value="InterPro"/>
</dbReference>